<dbReference type="GO" id="GO:0046982">
    <property type="term" value="F:protein heterodimerization activity"/>
    <property type="evidence" value="ECO:0007669"/>
    <property type="project" value="InterPro"/>
</dbReference>
<dbReference type="PaxDb" id="35128-Thaps20688"/>
<dbReference type="PANTHER" id="PTHR10252">
    <property type="entry name" value="HISTONE-LIKE TRANSCRIPTION FACTOR CCAAT-RELATED"/>
    <property type="match status" value="1"/>
</dbReference>
<dbReference type="Pfam" id="PF00505">
    <property type="entry name" value="HMG_box"/>
    <property type="match status" value="1"/>
</dbReference>
<evidence type="ECO:0000256" key="3">
    <source>
        <dbReference type="PROSITE-ProRule" id="PRU00267"/>
    </source>
</evidence>
<evidence type="ECO:0000313" key="7">
    <source>
        <dbReference type="Proteomes" id="UP000001449"/>
    </source>
</evidence>
<dbReference type="GO" id="GO:0006355">
    <property type="term" value="P:regulation of DNA-templated transcription"/>
    <property type="evidence" value="ECO:0000318"/>
    <property type="project" value="GO_Central"/>
</dbReference>
<dbReference type="HOGENOM" id="CLU_817577_0_0_1"/>
<name>B8BQ35_THAPS</name>
<sequence>MVDSPPEANSTNAEDMEDNPIDDTVDETAEESGDKSDEEEEDDNNDIDDDDASEEEEVEAASDDEVADGDEEEEGDAPNNEPSSAANGVSAADGESPSKSSDKKRPLDDAESNKEGPDEPLPTLPLKKARTAYFIFADAKREGLKELHKGEGVAALARATGELWAAATPGERKVYETQAAEERERVSRDIQRLRDAGMWPESGAADGNAGELDLNELIFPIGRIRKICKLDPDVRGMSKESTMLITKAAELFCIKMGNECVTMAQMQNRRKLLPEDVVEVCSIKERFMFLKDDMKDLAKDQAKERKDKEREDVNGGGKKGGGKAEDGKLVNTIQSYFGKA</sequence>
<dbReference type="AlphaFoldDB" id="B8BQ35"/>
<feature type="region of interest" description="Disordered" evidence="4">
    <location>
        <begin position="299"/>
        <end position="326"/>
    </location>
</feature>
<dbReference type="STRING" id="35128.B8BQ35"/>
<dbReference type="SUPFAM" id="SSF47095">
    <property type="entry name" value="HMG-box"/>
    <property type="match status" value="1"/>
</dbReference>
<dbReference type="Gene3D" id="1.10.30.10">
    <property type="entry name" value="High mobility group box domain"/>
    <property type="match status" value="1"/>
</dbReference>
<dbReference type="PANTHER" id="PTHR10252:SF54">
    <property type="entry name" value="CHROMATIN ACCESSIBILITY COMPLEX PROTEIN 1"/>
    <property type="match status" value="1"/>
</dbReference>
<keyword evidence="3" id="KW-0238">DNA-binding</keyword>
<dbReference type="CDD" id="cd22929">
    <property type="entry name" value="HFD_POLE4-like"/>
    <property type="match status" value="1"/>
</dbReference>
<feature type="compositionally biased region" description="Acidic residues" evidence="4">
    <location>
        <begin position="14"/>
        <end position="76"/>
    </location>
</feature>
<dbReference type="InParanoid" id="B8BQ35"/>
<feature type="DNA-binding region" description="HMG box" evidence="3">
    <location>
        <begin position="126"/>
        <end position="194"/>
    </location>
</feature>
<dbReference type="eggNOG" id="KOG1657">
    <property type="taxonomic scope" value="Eukaryota"/>
</dbReference>
<accession>B8BQ35</accession>
<dbReference type="CDD" id="cd00084">
    <property type="entry name" value="HMG-box_SF"/>
    <property type="match status" value="1"/>
</dbReference>
<organism evidence="6 7">
    <name type="scientific">Thalassiosira pseudonana</name>
    <name type="common">Marine diatom</name>
    <name type="synonym">Cyclotella nana</name>
    <dbReference type="NCBI Taxonomy" id="35128"/>
    <lineage>
        <taxon>Eukaryota</taxon>
        <taxon>Sar</taxon>
        <taxon>Stramenopiles</taxon>
        <taxon>Ochrophyta</taxon>
        <taxon>Bacillariophyta</taxon>
        <taxon>Coscinodiscophyceae</taxon>
        <taxon>Thalassiosirophycidae</taxon>
        <taxon>Thalassiosirales</taxon>
        <taxon>Thalassiosiraceae</taxon>
        <taxon>Thalassiosira</taxon>
    </lineage>
</organism>
<comment type="subcellular location">
    <subcellularLocation>
        <location evidence="1">Nucleus</location>
    </subcellularLocation>
</comment>
<dbReference type="Gene3D" id="1.10.20.10">
    <property type="entry name" value="Histone, subunit A"/>
    <property type="match status" value="1"/>
</dbReference>
<evidence type="ECO:0000313" key="6">
    <source>
        <dbReference type="EMBL" id="EED96293.1"/>
    </source>
</evidence>
<dbReference type="SMART" id="SM00398">
    <property type="entry name" value="HMG"/>
    <property type="match status" value="1"/>
</dbReference>
<keyword evidence="2 3" id="KW-0539">Nucleus</keyword>
<dbReference type="GO" id="GO:0005634">
    <property type="term" value="C:nucleus"/>
    <property type="evidence" value="ECO:0000318"/>
    <property type="project" value="GO_Central"/>
</dbReference>
<dbReference type="PROSITE" id="PS50118">
    <property type="entry name" value="HMG_BOX_2"/>
    <property type="match status" value="1"/>
</dbReference>
<proteinExistence type="predicted"/>
<evidence type="ECO:0000256" key="1">
    <source>
        <dbReference type="ARBA" id="ARBA00004123"/>
    </source>
</evidence>
<dbReference type="GeneID" id="7445292"/>
<dbReference type="RefSeq" id="XP_002286652.1">
    <property type="nucleotide sequence ID" value="XM_002286616.1"/>
</dbReference>
<feature type="region of interest" description="Disordered" evidence="4">
    <location>
        <begin position="1"/>
        <end position="125"/>
    </location>
</feature>
<gene>
    <name evidence="6" type="ORF">THAPSDRAFT_20688</name>
</gene>
<evidence type="ECO:0000256" key="4">
    <source>
        <dbReference type="SAM" id="MobiDB-lite"/>
    </source>
</evidence>
<dbReference type="KEGG" id="tps:THAPSDRAFT_20688"/>
<reference evidence="6 7" key="2">
    <citation type="journal article" date="2008" name="Nature">
        <title>The Phaeodactylum genome reveals the evolutionary history of diatom genomes.</title>
        <authorList>
            <person name="Bowler C."/>
            <person name="Allen A.E."/>
            <person name="Badger J.H."/>
            <person name="Grimwood J."/>
            <person name="Jabbari K."/>
            <person name="Kuo A."/>
            <person name="Maheswari U."/>
            <person name="Martens C."/>
            <person name="Maumus F."/>
            <person name="Otillar R.P."/>
            <person name="Rayko E."/>
            <person name="Salamov A."/>
            <person name="Vandepoele K."/>
            <person name="Beszteri B."/>
            <person name="Gruber A."/>
            <person name="Heijde M."/>
            <person name="Katinka M."/>
            <person name="Mock T."/>
            <person name="Valentin K."/>
            <person name="Verret F."/>
            <person name="Berges J.A."/>
            <person name="Brownlee C."/>
            <person name="Cadoret J.P."/>
            <person name="Chiovitti A."/>
            <person name="Choi C.J."/>
            <person name="Coesel S."/>
            <person name="De Martino A."/>
            <person name="Detter J.C."/>
            <person name="Durkin C."/>
            <person name="Falciatore A."/>
            <person name="Fournet J."/>
            <person name="Haruta M."/>
            <person name="Huysman M.J."/>
            <person name="Jenkins B.D."/>
            <person name="Jiroutova K."/>
            <person name="Jorgensen R.E."/>
            <person name="Joubert Y."/>
            <person name="Kaplan A."/>
            <person name="Kroger N."/>
            <person name="Kroth P.G."/>
            <person name="La Roche J."/>
            <person name="Lindquist E."/>
            <person name="Lommer M."/>
            <person name="Martin-Jezequel V."/>
            <person name="Lopez P.J."/>
            <person name="Lucas S."/>
            <person name="Mangogna M."/>
            <person name="McGinnis K."/>
            <person name="Medlin L.K."/>
            <person name="Montsant A."/>
            <person name="Oudot-Le Secq M.P."/>
            <person name="Napoli C."/>
            <person name="Obornik M."/>
            <person name="Parker M.S."/>
            <person name="Petit J.L."/>
            <person name="Porcel B.M."/>
            <person name="Poulsen N."/>
            <person name="Robison M."/>
            <person name="Rychlewski L."/>
            <person name="Rynearson T.A."/>
            <person name="Schmutz J."/>
            <person name="Shapiro H."/>
            <person name="Siaut M."/>
            <person name="Stanley M."/>
            <person name="Sussman M.R."/>
            <person name="Taylor A.R."/>
            <person name="Vardi A."/>
            <person name="von Dassow P."/>
            <person name="Vyverman W."/>
            <person name="Willis A."/>
            <person name="Wyrwicz L.S."/>
            <person name="Rokhsar D.S."/>
            <person name="Weissenbach J."/>
            <person name="Armbrust E.V."/>
            <person name="Green B.R."/>
            <person name="Van de Peer Y."/>
            <person name="Grigoriev I.V."/>
        </authorList>
    </citation>
    <scope>NUCLEOTIDE SEQUENCE [LARGE SCALE GENOMIC DNA]</scope>
    <source>
        <strain evidence="6 7">CCMP1335</strain>
    </source>
</reference>
<dbReference type="Proteomes" id="UP000001449">
    <property type="component" value="Chromosome 1"/>
</dbReference>
<keyword evidence="7" id="KW-1185">Reference proteome</keyword>
<evidence type="ECO:0000256" key="2">
    <source>
        <dbReference type="ARBA" id="ARBA00023242"/>
    </source>
</evidence>
<protein>
    <recommendedName>
        <fullName evidence="5">HMG box domain-containing protein</fullName>
    </recommendedName>
</protein>
<feature type="compositionally biased region" description="Basic and acidic residues" evidence="4">
    <location>
        <begin position="299"/>
        <end position="313"/>
    </location>
</feature>
<dbReference type="Pfam" id="PF00808">
    <property type="entry name" value="CBFD_NFYB_HMF"/>
    <property type="match status" value="1"/>
</dbReference>
<dbReference type="InterPro" id="IPR036910">
    <property type="entry name" value="HMG_box_dom_sf"/>
</dbReference>
<dbReference type="InterPro" id="IPR050568">
    <property type="entry name" value="Transcr_DNA_Rep_Reg"/>
</dbReference>
<dbReference type="EMBL" id="CM000638">
    <property type="protein sequence ID" value="EED96293.1"/>
    <property type="molecule type" value="Genomic_DNA"/>
</dbReference>
<dbReference type="GO" id="GO:0000976">
    <property type="term" value="F:transcription cis-regulatory region binding"/>
    <property type="evidence" value="ECO:0000318"/>
    <property type="project" value="GO_Central"/>
</dbReference>
<dbReference type="InterPro" id="IPR003958">
    <property type="entry name" value="CBFA_NFYB_domain"/>
</dbReference>
<reference evidence="6 7" key="1">
    <citation type="journal article" date="2004" name="Science">
        <title>The genome of the diatom Thalassiosira pseudonana: ecology, evolution, and metabolism.</title>
        <authorList>
            <person name="Armbrust E.V."/>
            <person name="Berges J.A."/>
            <person name="Bowler C."/>
            <person name="Green B.R."/>
            <person name="Martinez D."/>
            <person name="Putnam N.H."/>
            <person name="Zhou S."/>
            <person name="Allen A.E."/>
            <person name="Apt K.E."/>
            <person name="Bechner M."/>
            <person name="Brzezinski M.A."/>
            <person name="Chaal B.K."/>
            <person name="Chiovitti A."/>
            <person name="Davis A.K."/>
            <person name="Demarest M.S."/>
            <person name="Detter J.C."/>
            <person name="Glavina T."/>
            <person name="Goodstein D."/>
            <person name="Hadi M.Z."/>
            <person name="Hellsten U."/>
            <person name="Hildebrand M."/>
            <person name="Jenkins B.D."/>
            <person name="Jurka J."/>
            <person name="Kapitonov V.V."/>
            <person name="Kroger N."/>
            <person name="Lau W.W."/>
            <person name="Lane T.W."/>
            <person name="Larimer F.W."/>
            <person name="Lippmeier J.C."/>
            <person name="Lucas S."/>
            <person name="Medina M."/>
            <person name="Montsant A."/>
            <person name="Obornik M."/>
            <person name="Parker M.S."/>
            <person name="Palenik B."/>
            <person name="Pazour G.J."/>
            <person name="Richardson P.M."/>
            <person name="Rynearson T.A."/>
            <person name="Saito M.A."/>
            <person name="Schwartz D.C."/>
            <person name="Thamatrakoln K."/>
            <person name="Valentin K."/>
            <person name="Vardi A."/>
            <person name="Wilkerson F.P."/>
            <person name="Rokhsar D.S."/>
        </authorList>
    </citation>
    <scope>NUCLEOTIDE SEQUENCE [LARGE SCALE GENOMIC DNA]</scope>
    <source>
        <strain evidence="6 7">CCMP1335</strain>
    </source>
</reference>
<evidence type="ECO:0000259" key="5">
    <source>
        <dbReference type="PROSITE" id="PS50118"/>
    </source>
</evidence>
<feature type="domain" description="HMG box" evidence="5">
    <location>
        <begin position="126"/>
        <end position="194"/>
    </location>
</feature>
<dbReference type="FunFam" id="1.10.20.10:FF:000108">
    <property type="entry name" value="High mobility group protein B4, putative"/>
    <property type="match status" value="1"/>
</dbReference>
<feature type="compositionally biased region" description="Basic and acidic residues" evidence="4">
    <location>
        <begin position="100"/>
        <end position="117"/>
    </location>
</feature>
<dbReference type="InterPro" id="IPR009071">
    <property type="entry name" value="HMG_box_dom"/>
</dbReference>
<dbReference type="SUPFAM" id="SSF47113">
    <property type="entry name" value="Histone-fold"/>
    <property type="match status" value="1"/>
</dbReference>
<dbReference type="InterPro" id="IPR009072">
    <property type="entry name" value="Histone-fold"/>
</dbReference>